<dbReference type="GO" id="GO:0005945">
    <property type="term" value="C:6-phosphofructokinase complex"/>
    <property type="evidence" value="ECO:0007669"/>
    <property type="project" value="TreeGrafter"/>
</dbReference>
<keyword evidence="7" id="KW-0460">Magnesium</keyword>
<evidence type="ECO:0000256" key="6">
    <source>
        <dbReference type="ARBA" id="ARBA00022777"/>
    </source>
</evidence>
<dbReference type="GO" id="GO:0003872">
    <property type="term" value="F:6-phosphofructokinase activity"/>
    <property type="evidence" value="ECO:0007669"/>
    <property type="project" value="UniProtKB-EC"/>
</dbReference>
<comment type="cofactor">
    <cofactor evidence="1">
        <name>Mg(2+)</name>
        <dbReference type="ChEBI" id="CHEBI:18420"/>
    </cofactor>
</comment>
<evidence type="ECO:0000313" key="12">
    <source>
        <dbReference type="Proteomes" id="UP000053369"/>
    </source>
</evidence>
<evidence type="ECO:0000256" key="1">
    <source>
        <dbReference type="ARBA" id="ARBA00001946"/>
    </source>
</evidence>
<keyword evidence="4" id="KW-0808">Transferase</keyword>
<proteinExistence type="predicted"/>
<dbReference type="PRINTS" id="PR00476">
    <property type="entry name" value="PHFRCTKINASE"/>
</dbReference>
<feature type="domain" description="Phosphofructokinase" evidence="10">
    <location>
        <begin position="88"/>
        <end position="126"/>
    </location>
</feature>
<dbReference type="GO" id="GO:0048029">
    <property type="term" value="F:monosaccharide binding"/>
    <property type="evidence" value="ECO:0007669"/>
    <property type="project" value="TreeGrafter"/>
</dbReference>
<dbReference type="PANTHER" id="PTHR13697:SF14">
    <property type="entry name" value="ATP-DEPENDENT 6-PHOSPHOFRUCTOKINASE, LIVER TYPE"/>
    <property type="match status" value="1"/>
</dbReference>
<dbReference type="GO" id="GO:0006002">
    <property type="term" value="P:fructose 6-phosphate metabolic process"/>
    <property type="evidence" value="ECO:0007669"/>
    <property type="project" value="InterPro"/>
</dbReference>
<evidence type="ECO:0000256" key="3">
    <source>
        <dbReference type="ARBA" id="ARBA00022490"/>
    </source>
</evidence>
<dbReference type="UniPathway" id="UPA00109">
    <property type="reaction ID" value="UER00182"/>
</dbReference>
<keyword evidence="5" id="KW-0479">Metal-binding</keyword>
<dbReference type="Pfam" id="PF00365">
    <property type="entry name" value="PFK"/>
    <property type="match status" value="1"/>
</dbReference>
<evidence type="ECO:0000259" key="10">
    <source>
        <dbReference type="Pfam" id="PF00365"/>
    </source>
</evidence>
<dbReference type="GO" id="GO:0061621">
    <property type="term" value="P:canonical glycolysis"/>
    <property type="evidence" value="ECO:0007669"/>
    <property type="project" value="TreeGrafter"/>
</dbReference>
<evidence type="ECO:0000313" key="11">
    <source>
        <dbReference type="EMBL" id="KFQ32531.1"/>
    </source>
</evidence>
<dbReference type="GO" id="GO:0005524">
    <property type="term" value="F:ATP binding"/>
    <property type="evidence" value="ECO:0007669"/>
    <property type="project" value="TreeGrafter"/>
</dbReference>
<dbReference type="SUPFAM" id="SSF53784">
    <property type="entry name" value="Phosphofructokinase"/>
    <property type="match status" value="1"/>
</dbReference>
<feature type="non-terminal residue" evidence="11">
    <location>
        <position position="1"/>
    </location>
</feature>
<comment type="catalytic activity">
    <reaction evidence="9">
        <text>beta-D-fructose 6-phosphate + ATP = beta-D-fructose 1,6-bisphosphate + ADP + H(+)</text>
        <dbReference type="Rhea" id="RHEA:16109"/>
        <dbReference type="ChEBI" id="CHEBI:15378"/>
        <dbReference type="ChEBI" id="CHEBI:30616"/>
        <dbReference type="ChEBI" id="CHEBI:32966"/>
        <dbReference type="ChEBI" id="CHEBI:57634"/>
        <dbReference type="ChEBI" id="CHEBI:456216"/>
        <dbReference type="EC" id="2.7.1.11"/>
    </reaction>
</comment>
<accession>A0A091R0R5</accession>
<protein>
    <submittedName>
        <fullName evidence="11">6-phosphofructokinase, liver type</fullName>
    </submittedName>
</protein>
<dbReference type="AlphaFoldDB" id="A0A091R0R5"/>
<feature type="non-terminal residue" evidence="11">
    <location>
        <position position="139"/>
    </location>
</feature>
<dbReference type="InterPro" id="IPR022953">
    <property type="entry name" value="ATP_PFK"/>
</dbReference>
<dbReference type="PANTHER" id="PTHR13697">
    <property type="entry name" value="PHOSPHOFRUCTOKINASE"/>
    <property type="match status" value="1"/>
</dbReference>
<evidence type="ECO:0000256" key="2">
    <source>
        <dbReference type="ARBA" id="ARBA00004679"/>
    </source>
</evidence>
<sequence>RAARNLVEHGITNLCVIGGDGSLTGADIFRSEWSGLLEELVRDGGLGLLRQGATRLALGGEQGWGGTGCTPPGTSRSPSSAFHPCPCSHQRTFVLEVMGRHCGYLALVSGLASGADWLFIPESPPEDGWEDLMCERLGE</sequence>
<reference evidence="11 12" key="1">
    <citation type="submission" date="2014-04" db="EMBL/GenBank/DDBJ databases">
        <title>Genome evolution of avian class.</title>
        <authorList>
            <person name="Zhang G."/>
            <person name="Li C."/>
        </authorList>
    </citation>
    <scope>NUCLEOTIDE SEQUENCE [LARGE SCALE GENOMIC DNA]</scope>
    <source>
        <strain evidence="11">BGI_N332</strain>
    </source>
</reference>
<comment type="pathway">
    <text evidence="2">Carbohydrate degradation; glycolysis; D-glyceraldehyde 3-phosphate and glycerone phosphate from D-glucose: step 3/4.</text>
</comment>
<evidence type="ECO:0000256" key="9">
    <source>
        <dbReference type="ARBA" id="ARBA00048070"/>
    </source>
</evidence>
<dbReference type="GO" id="GO:0016020">
    <property type="term" value="C:membrane"/>
    <property type="evidence" value="ECO:0007669"/>
    <property type="project" value="TreeGrafter"/>
</dbReference>
<name>A0A091R0R5_9AVES</name>
<dbReference type="Gene3D" id="3.40.50.460">
    <property type="entry name" value="Phosphofructokinase domain"/>
    <property type="match status" value="1"/>
</dbReference>
<evidence type="ECO:0000256" key="5">
    <source>
        <dbReference type="ARBA" id="ARBA00022723"/>
    </source>
</evidence>
<dbReference type="EMBL" id="KK806547">
    <property type="protein sequence ID" value="KFQ32531.1"/>
    <property type="molecule type" value="Genomic_DNA"/>
</dbReference>
<evidence type="ECO:0000256" key="7">
    <source>
        <dbReference type="ARBA" id="ARBA00022842"/>
    </source>
</evidence>
<evidence type="ECO:0000256" key="4">
    <source>
        <dbReference type="ARBA" id="ARBA00022679"/>
    </source>
</evidence>
<dbReference type="InterPro" id="IPR000023">
    <property type="entry name" value="Phosphofructokinase_dom"/>
</dbReference>
<dbReference type="GO" id="GO:0070095">
    <property type="term" value="F:fructose-6-phosphate binding"/>
    <property type="evidence" value="ECO:0007669"/>
    <property type="project" value="TreeGrafter"/>
</dbReference>
<dbReference type="GO" id="GO:0046872">
    <property type="term" value="F:metal ion binding"/>
    <property type="evidence" value="ECO:0007669"/>
    <property type="project" value="UniProtKB-KW"/>
</dbReference>
<dbReference type="GO" id="GO:0016208">
    <property type="term" value="F:AMP binding"/>
    <property type="evidence" value="ECO:0007669"/>
    <property type="project" value="TreeGrafter"/>
</dbReference>
<keyword evidence="12" id="KW-1185">Reference proteome</keyword>
<gene>
    <name evidence="11" type="ORF">N332_10280</name>
</gene>
<dbReference type="InterPro" id="IPR035966">
    <property type="entry name" value="PKF_sf"/>
</dbReference>
<keyword evidence="8" id="KW-0324">Glycolysis</keyword>
<dbReference type="Gene3D" id="3.40.50.450">
    <property type="match status" value="1"/>
</dbReference>
<dbReference type="GO" id="GO:0042802">
    <property type="term" value="F:identical protein binding"/>
    <property type="evidence" value="ECO:0007669"/>
    <property type="project" value="TreeGrafter"/>
</dbReference>
<dbReference type="GO" id="GO:0030388">
    <property type="term" value="P:fructose 1,6-bisphosphate metabolic process"/>
    <property type="evidence" value="ECO:0007669"/>
    <property type="project" value="TreeGrafter"/>
</dbReference>
<keyword evidence="6 11" id="KW-0418">Kinase</keyword>
<dbReference type="Proteomes" id="UP000053369">
    <property type="component" value="Unassembled WGS sequence"/>
</dbReference>
<organism evidence="11 12">
    <name type="scientific">Mesitornis unicolor</name>
    <name type="common">brown roatelo</name>
    <dbReference type="NCBI Taxonomy" id="54374"/>
    <lineage>
        <taxon>Eukaryota</taxon>
        <taxon>Metazoa</taxon>
        <taxon>Chordata</taxon>
        <taxon>Craniata</taxon>
        <taxon>Vertebrata</taxon>
        <taxon>Euteleostomi</taxon>
        <taxon>Archelosauria</taxon>
        <taxon>Archosauria</taxon>
        <taxon>Dinosauria</taxon>
        <taxon>Saurischia</taxon>
        <taxon>Theropoda</taxon>
        <taxon>Coelurosauria</taxon>
        <taxon>Aves</taxon>
        <taxon>Neognathae</taxon>
        <taxon>Neoaves</taxon>
        <taxon>Columbimorphae</taxon>
        <taxon>Mesitornithiformes</taxon>
        <taxon>Mesitornithidae</taxon>
        <taxon>Mesitornis</taxon>
    </lineage>
</organism>
<keyword evidence="3" id="KW-0963">Cytoplasm</keyword>
<evidence type="ECO:0000256" key="8">
    <source>
        <dbReference type="ARBA" id="ARBA00023152"/>
    </source>
</evidence>